<dbReference type="EMBL" id="CAIIXF020000012">
    <property type="protein sequence ID" value="CAH1800493.1"/>
    <property type="molecule type" value="Genomic_DNA"/>
</dbReference>
<feature type="chain" id="PRO_5035840048" description="C-type lectin domain-containing protein" evidence="1">
    <location>
        <begin position="21"/>
        <end position="200"/>
    </location>
</feature>
<dbReference type="OrthoDB" id="6159835at2759"/>
<dbReference type="Proteomes" id="UP000749559">
    <property type="component" value="Unassembled WGS sequence"/>
</dbReference>
<dbReference type="AlphaFoldDB" id="A0A8S4Q3N2"/>
<feature type="signal peptide" evidence="1">
    <location>
        <begin position="1"/>
        <end position="20"/>
    </location>
</feature>
<feature type="domain" description="C-type lectin" evidence="2">
    <location>
        <begin position="63"/>
        <end position="195"/>
    </location>
</feature>
<dbReference type="PANTHER" id="PTHR22803">
    <property type="entry name" value="MANNOSE, PHOSPHOLIPASE, LECTIN RECEPTOR RELATED"/>
    <property type="match status" value="1"/>
</dbReference>
<keyword evidence="1" id="KW-0732">Signal</keyword>
<reference evidence="3" key="1">
    <citation type="submission" date="2022-03" db="EMBL/GenBank/DDBJ databases">
        <authorList>
            <person name="Martin C."/>
        </authorList>
    </citation>
    <scope>NUCLEOTIDE SEQUENCE</scope>
</reference>
<dbReference type="PROSITE" id="PS50041">
    <property type="entry name" value="C_TYPE_LECTIN_2"/>
    <property type="match status" value="1"/>
</dbReference>
<evidence type="ECO:0000313" key="4">
    <source>
        <dbReference type="Proteomes" id="UP000749559"/>
    </source>
</evidence>
<dbReference type="InterPro" id="IPR050111">
    <property type="entry name" value="C-type_lectin/snaclec_domain"/>
</dbReference>
<dbReference type="SUPFAM" id="SSF56436">
    <property type="entry name" value="C-type lectin-like"/>
    <property type="match status" value="1"/>
</dbReference>
<dbReference type="SMART" id="SM00034">
    <property type="entry name" value="CLECT"/>
    <property type="match status" value="1"/>
</dbReference>
<evidence type="ECO:0000256" key="1">
    <source>
        <dbReference type="SAM" id="SignalP"/>
    </source>
</evidence>
<dbReference type="Gene3D" id="3.10.100.10">
    <property type="entry name" value="Mannose-Binding Protein A, subunit A"/>
    <property type="match status" value="1"/>
</dbReference>
<dbReference type="Pfam" id="PF00059">
    <property type="entry name" value="Lectin_C"/>
    <property type="match status" value="1"/>
</dbReference>
<name>A0A8S4Q3N2_OWEFU</name>
<evidence type="ECO:0000313" key="3">
    <source>
        <dbReference type="EMBL" id="CAH1800493.1"/>
    </source>
</evidence>
<comment type="caution">
    <text evidence="3">The sequence shown here is derived from an EMBL/GenBank/DDBJ whole genome shotgun (WGS) entry which is preliminary data.</text>
</comment>
<dbReference type="InterPro" id="IPR001304">
    <property type="entry name" value="C-type_lectin-like"/>
</dbReference>
<proteinExistence type="predicted"/>
<sequence length="200" mass="22752">MALQLCILIVLLSFITLIGASDVANYVSKIQWGDEYVEVYNKPSALFRESEDCFAGFLKGIHRNDTCYMFVTITKSWQDATDFCQSYFGFGLVTVESYEEQEVFVGHLGTDINLRVPAGQRGGYWTSGNKMRDGTTWEWQTTGEPFNFTKWIPGHPDSNTVMVLFDDNSGNYACIAHYFDWISQNPATAYRSICQHPILE</sequence>
<gene>
    <name evidence="3" type="ORF">OFUS_LOCUS24370</name>
</gene>
<dbReference type="InterPro" id="IPR016186">
    <property type="entry name" value="C-type_lectin-like/link_sf"/>
</dbReference>
<dbReference type="InterPro" id="IPR016187">
    <property type="entry name" value="CTDL_fold"/>
</dbReference>
<accession>A0A8S4Q3N2</accession>
<evidence type="ECO:0000259" key="2">
    <source>
        <dbReference type="PROSITE" id="PS50041"/>
    </source>
</evidence>
<protein>
    <recommendedName>
        <fullName evidence="2">C-type lectin domain-containing protein</fullName>
    </recommendedName>
</protein>
<organism evidence="3 4">
    <name type="scientific">Owenia fusiformis</name>
    <name type="common">Polychaete worm</name>
    <dbReference type="NCBI Taxonomy" id="6347"/>
    <lineage>
        <taxon>Eukaryota</taxon>
        <taxon>Metazoa</taxon>
        <taxon>Spiralia</taxon>
        <taxon>Lophotrochozoa</taxon>
        <taxon>Annelida</taxon>
        <taxon>Polychaeta</taxon>
        <taxon>Sedentaria</taxon>
        <taxon>Canalipalpata</taxon>
        <taxon>Sabellida</taxon>
        <taxon>Oweniida</taxon>
        <taxon>Oweniidae</taxon>
        <taxon>Owenia</taxon>
    </lineage>
</organism>
<dbReference type="CDD" id="cd00037">
    <property type="entry name" value="CLECT"/>
    <property type="match status" value="1"/>
</dbReference>
<keyword evidence="4" id="KW-1185">Reference proteome</keyword>